<name>A0AAV6TK18_9ARAC</name>
<gene>
    <name evidence="2" type="ORF">JTE90_001823</name>
</gene>
<keyword evidence="3" id="KW-1185">Reference proteome</keyword>
<evidence type="ECO:0000313" key="3">
    <source>
        <dbReference type="Proteomes" id="UP000827092"/>
    </source>
</evidence>
<evidence type="ECO:0000313" key="2">
    <source>
        <dbReference type="EMBL" id="KAG8172041.1"/>
    </source>
</evidence>
<protein>
    <submittedName>
        <fullName evidence="2">Uncharacterized protein</fullName>
    </submittedName>
</protein>
<evidence type="ECO:0000256" key="1">
    <source>
        <dbReference type="SAM" id="MobiDB-lite"/>
    </source>
</evidence>
<organism evidence="2 3">
    <name type="scientific">Oedothorax gibbosus</name>
    <dbReference type="NCBI Taxonomy" id="931172"/>
    <lineage>
        <taxon>Eukaryota</taxon>
        <taxon>Metazoa</taxon>
        <taxon>Ecdysozoa</taxon>
        <taxon>Arthropoda</taxon>
        <taxon>Chelicerata</taxon>
        <taxon>Arachnida</taxon>
        <taxon>Araneae</taxon>
        <taxon>Araneomorphae</taxon>
        <taxon>Entelegynae</taxon>
        <taxon>Araneoidea</taxon>
        <taxon>Linyphiidae</taxon>
        <taxon>Erigoninae</taxon>
        <taxon>Oedothorax</taxon>
    </lineage>
</organism>
<accession>A0AAV6TK18</accession>
<feature type="region of interest" description="Disordered" evidence="1">
    <location>
        <begin position="101"/>
        <end position="124"/>
    </location>
</feature>
<dbReference type="AlphaFoldDB" id="A0AAV6TK18"/>
<reference evidence="2 3" key="1">
    <citation type="journal article" date="2022" name="Nat. Ecol. Evol.">
        <title>A masculinizing supergene underlies an exaggerated male reproductive morph in a spider.</title>
        <authorList>
            <person name="Hendrickx F."/>
            <person name="De Corte Z."/>
            <person name="Sonet G."/>
            <person name="Van Belleghem S.M."/>
            <person name="Kostlbacher S."/>
            <person name="Vangestel C."/>
        </authorList>
    </citation>
    <scope>NUCLEOTIDE SEQUENCE [LARGE SCALE GENOMIC DNA]</scope>
    <source>
        <strain evidence="2">W744_W776</strain>
    </source>
</reference>
<sequence>MSQRIPSRVCNLLSPTCPPPDVPEGGWYTPVLSRYLPGDKVVLLVPYGSDQNGEGKQVVPHHREMVWCPPFCDKSTRVKMPPLHQTRVTLKSFLTDDQRHAFTRETPRAKTDSLSRSSCDRVQN</sequence>
<dbReference type="EMBL" id="JAFNEN010003218">
    <property type="protein sequence ID" value="KAG8172041.1"/>
    <property type="molecule type" value="Genomic_DNA"/>
</dbReference>
<feature type="compositionally biased region" description="Polar residues" evidence="1">
    <location>
        <begin position="114"/>
        <end position="124"/>
    </location>
</feature>
<proteinExistence type="predicted"/>
<comment type="caution">
    <text evidence="2">The sequence shown here is derived from an EMBL/GenBank/DDBJ whole genome shotgun (WGS) entry which is preliminary data.</text>
</comment>
<dbReference type="Proteomes" id="UP000827092">
    <property type="component" value="Unassembled WGS sequence"/>
</dbReference>
<feature type="compositionally biased region" description="Basic and acidic residues" evidence="1">
    <location>
        <begin position="101"/>
        <end position="113"/>
    </location>
</feature>